<dbReference type="InterPro" id="IPR000383">
    <property type="entry name" value="Xaa-Pro-like_dom"/>
</dbReference>
<dbReference type="PANTHER" id="PTHR43056">
    <property type="entry name" value="PEPTIDASE S9 PROLYL OLIGOPEPTIDASE"/>
    <property type="match status" value="1"/>
</dbReference>
<evidence type="ECO:0000313" key="3">
    <source>
        <dbReference type="EMBL" id="KAJ5094792.1"/>
    </source>
</evidence>
<comment type="caution">
    <text evidence="3">The sequence shown here is derived from an EMBL/GenBank/DDBJ whole genome shotgun (WGS) entry which is preliminary data.</text>
</comment>
<dbReference type="Gene3D" id="3.40.50.1820">
    <property type="entry name" value="alpha/beta hydrolase"/>
    <property type="match status" value="1"/>
</dbReference>
<reference evidence="3" key="2">
    <citation type="journal article" date="2023" name="IMA Fungus">
        <title>Comparative genomic study of the Penicillium genus elucidates a diverse pangenome and 15 lateral gene transfer events.</title>
        <authorList>
            <person name="Petersen C."/>
            <person name="Sorensen T."/>
            <person name="Nielsen M.R."/>
            <person name="Sondergaard T.E."/>
            <person name="Sorensen J.L."/>
            <person name="Fitzpatrick D.A."/>
            <person name="Frisvad J.C."/>
            <person name="Nielsen K.L."/>
        </authorList>
    </citation>
    <scope>NUCLEOTIDE SEQUENCE</scope>
    <source>
        <strain evidence="3">IBT 30069</strain>
    </source>
</reference>
<dbReference type="EMBL" id="JAPQKH010000006">
    <property type="protein sequence ID" value="KAJ5094792.1"/>
    <property type="molecule type" value="Genomic_DNA"/>
</dbReference>
<accession>A0A9W9F782</accession>
<dbReference type="NCBIfam" id="TIGR00976">
    <property type="entry name" value="CocE_NonD"/>
    <property type="match status" value="1"/>
</dbReference>
<evidence type="ECO:0000256" key="1">
    <source>
        <dbReference type="ARBA" id="ARBA00022801"/>
    </source>
</evidence>
<organism evidence="3 4">
    <name type="scientific">Penicillium angulare</name>
    <dbReference type="NCBI Taxonomy" id="116970"/>
    <lineage>
        <taxon>Eukaryota</taxon>
        <taxon>Fungi</taxon>
        <taxon>Dikarya</taxon>
        <taxon>Ascomycota</taxon>
        <taxon>Pezizomycotina</taxon>
        <taxon>Eurotiomycetes</taxon>
        <taxon>Eurotiomycetidae</taxon>
        <taxon>Eurotiales</taxon>
        <taxon>Aspergillaceae</taxon>
        <taxon>Penicillium</taxon>
    </lineage>
</organism>
<dbReference type="SUPFAM" id="SSF53474">
    <property type="entry name" value="alpha/beta-Hydrolases"/>
    <property type="match status" value="1"/>
</dbReference>
<keyword evidence="4" id="KW-1185">Reference proteome</keyword>
<protein>
    <submittedName>
        <fullName evidence="3">Alpha/Beta hydrolase protein</fullName>
    </submittedName>
</protein>
<reference evidence="3" key="1">
    <citation type="submission" date="2022-11" db="EMBL/GenBank/DDBJ databases">
        <authorList>
            <person name="Petersen C."/>
        </authorList>
    </citation>
    <scope>NUCLEOTIDE SEQUENCE</scope>
    <source>
        <strain evidence="3">IBT 30069</strain>
    </source>
</reference>
<dbReference type="GO" id="GO:0017000">
    <property type="term" value="P:antibiotic biosynthetic process"/>
    <property type="evidence" value="ECO:0007669"/>
    <property type="project" value="UniProtKB-ARBA"/>
</dbReference>
<evidence type="ECO:0000313" key="4">
    <source>
        <dbReference type="Proteomes" id="UP001149165"/>
    </source>
</evidence>
<evidence type="ECO:0000259" key="2">
    <source>
        <dbReference type="SMART" id="SM00939"/>
    </source>
</evidence>
<dbReference type="GO" id="GO:0072330">
    <property type="term" value="P:monocarboxylic acid biosynthetic process"/>
    <property type="evidence" value="ECO:0007669"/>
    <property type="project" value="UniProtKB-ARBA"/>
</dbReference>
<dbReference type="Pfam" id="PF08530">
    <property type="entry name" value="PepX_C"/>
    <property type="match status" value="1"/>
</dbReference>
<dbReference type="InterPro" id="IPR029058">
    <property type="entry name" value="AB_hydrolase_fold"/>
</dbReference>
<dbReference type="InterPro" id="IPR008979">
    <property type="entry name" value="Galactose-bd-like_sf"/>
</dbReference>
<dbReference type="InterPro" id="IPR050585">
    <property type="entry name" value="Xaa-Pro_dipeptidyl-ppase/CocE"/>
</dbReference>
<name>A0A9W9F782_9EURO</name>
<dbReference type="GO" id="GO:0008239">
    <property type="term" value="F:dipeptidyl-peptidase activity"/>
    <property type="evidence" value="ECO:0007669"/>
    <property type="project" value="InterPro"/>
</dbReference>
<gene>
    <name evidence="3" type="ORF">N7456_010653</name>
</gene>
<dbReference type="SMART" id="SM00939">
    <property type="entry name" value="PepX_C"/>
    <property type="match status" value="1"/>
</dbReference>
<dbReference type="Gene3D" id="2.60.120.260">
    <property type="entry name" value="Galactose-binding domain-like"/>
    <property type="match status" value="1"/>
</dbReference>
<dbReference type="Pfam" id="PF02129">
    <property type="entry name" value="Peptidase_S15"/>
    <property type="match status" value="1"/>
</dbReference>
<dbReference type="SUPFAM" id="SSF49785">
    <property type="entry name" value="Galactose-binding domain-like"/>
    <property type="match status" value="1"/>
</dbReference>
<sequence>MENVIENIHIIQKNISSVNLPQARYDGLNPGVTILYKGSRKTEFSRPVQVDTIWERDIIVPLRDGIQLRADVFRPQNVTKELPILLVWTPYGKSGTGMFSMDLIQGRDGIPVEMLSGYECFEGPDPAEWNSHEYAVVRVNARGCFNSQGDHQWHGRAEGRDGYDTVEFLAQSEWSNGRVALIGNSWLATSQWFIAAERPPHLACILPLEGLSDVYRETLCRGGVPYLPFWRFLRDNGLYGIKLHASLTFDQVLIDSSLTFAGENLQEDVISMLEKYPLMNDYWEDKRAKAHLIEVPAYVLTSMSTGLHTIGSTRCFEDIPHENKWLRLNPTQEWHDLYQPETTSDLKMFLDYFTKDIKNNWEQTRKARISVWSLLILGISVIPYKRLTVQSPLVNIPFTSWPPADTVYEPYYLGAESLLHPASAPVASESISYQSDAPAMQVENDGEELIFRHTFTQTATLVGASKAVLFMSCPDHDDLDIFLQLRKLDRDGKMLQNINIPLNDLGVTADEVDDINTLKFLGPTGILRASHRALDTELSKPHWPVHDHTNPRPITPGQVVRVEIGICAAAIKFEVGEAIALKVSGHHMMLAEFVPLRGLFKNGNKGRHFVHFGGDFDSHILIPTVSV</sequence>
<dbReference type="AlphaFoldDB" id="A0A9W9F782"/>
<dbReference type="PANTHER" id="PTHR43056:SF10">
    <property type="entry name" value="COCE_NOND FAMILY, PUTATIVE (AFU_ORTHOLOGUE AFUA_7G00600)-RELATED"/>
    <property type="match status" value="1"/>
</dbReference>
<dbReference type="OrthoDB" id="2578740at2759"/>
<feature type="domain" description="Xaa-Pro dipeptidyl-peptidase C-terminal" evidence="2">
    <location>
        <begin position="347"/>
        <end position="621"/>
    </location>
</feature>
<dbReference type="Gene3D" id="1.10.3020.20">
    <property type="match status" value="1"/>
</dbReference>
<proteinExistence type="predicted"/>
<dbReference type="InterPro" id="IPR005674">
    <property type="entry name" value="CocE/Ser_esterase"/>
</dbReference>
<dbReference type="Proteomes" id="UP001149165">
    <property type="component" value="Unassembled WGS sequence"/>
</dbReference>
<dbReference type="InterPro" id="IPR013736">
    <property type="entry name" value="Xaa-Pro_dipept_C"/>
</dbReference>
<keyword evidence="1 3" id="KW-0378">Hydrolase</keyword>